<dbReference type="EMBL" id="LRRQ01000029">
    <property type="protein sequence ID" value="OAM91376.1"/>
    <property type="molecule type" value="Genomic_DNA"/>
</dbReference>
<dbReference type="AlphaFoldDB" id="A0A178IQC7"/>
<comment type="caution">
    <text evidence="2">The sequence shown here is derived from an EMBL/GenBank/DDBJ whole genome shotgun (WGS) entry which is preliminary data.</text>
</comment>
<gene>
    <name evidence="2" type="ORF">AW736_03560</name>
</gene>
<sequence>MKKTTQDLALPLHKMSGRRHALGFSQAELARRCGVTRQFVNLVECGRTQPNVQVALRLASELQTSVEELFGEKVEPAAEEIPVNLVAENPSPSARINLAWVSRRWIGHRADTAASLGGGFQEADAVATKTGGAWHARVARGKMLADMQHNVAIAGCDPALALLVDGRIGPGLPGRSFWVNCGSGRALELLAGGAVHVAGLHSGNGRREENLHELRRLDPHRRWRLVRFTQWEQGWMVRPGMERKLGKAESLAAGGLRLANRERGSGSRNWIDGQLRAMGLAGSLVPGYGREFESHWECARALLQGDADVAAGPRAVAEMTGLKFVPDGMVAFDLVIPRALLELPRVAALLDGLRTRRLRGEIESLPGYRADEAGMLV</sequence>
<dbReference type="OrthoDB" id="9805928at2"/>
<keyword evidence="3" id="KW-1185">Reference proteome</keyword>
<proteinExistence type="predicted"/>
<dbReference type="Gene3D" id="1.10.260.40">
    <property type="entry name" value="lambda repressor-like DNA-binding domains"/>
    <property type="match status" value="1"/>
</dbReference>
<dbReference type="InterPro" id="IPR024370">
    <property type="entry name" value="PBP_domain"/>
</dbReference>
<dbReference type="CDD" id="cd00093">
    <property type="entry name" value="HTH_XRE"/>
    <property type="match status" value="1"/>
</dbReference>
<dbReference type="RefSeq" id="WP_068768881.1">
    <property type="nucleotide sequence ID" value="NZ_CP109796.1"/>
</dbReference>
<organism evidence="2 3">
    <name type="scientific">Termitidicoccus mucosus</name>
    <dbReference type="NCBI Taxonomy" id="1184151"/>
    <lineage>
        <taxon>Bacteria</taxon>
        <taxon>Pseudomonadati</taxon>
        <taxon>Verrucomicrobiota</taxon>
        <taxon>Opitutia</taxon>
        <taxon>Opitutales</taxon>
        <taxon>Opitutaceae</taxon>
        <taxon>Termitidicoccus</taxon>
    </lineage>
</organism>
<dbReference type="GO" id="GO:0003677">
    <property type="term" value="F:DNA binding"/>
    <property type="evidence" value="ECO:0007669"/>
    <property type="project" value="InterPro"/>
</dbReference>
<evidence type="ECO:0000259" key="1">
    <source>
        <dbReference type="PROSITE" id="PS50943"/>
    </source>
</evidence>
<evidence type="ECO:0000313" key="2">
    <source>
        <dbReference type="EMBL" id="OAM91376.1"/>
    </source>
</evidence>
<dbReference type="PROSITE" id="PS50943">
    <property type="entry name" value="HTH_CROC1"/>
    <property type="match status" value="1"/>
</dbReference>
<protein>
    <submittedName>
        <fullName evidence="2">XRE family transcriptional regulator</fullName>
    </submittedName>
</protein>
<name>A0A178IQC7_9BACT</name>
<accession>A0A178IQC7</accession>
<dbReference type="PANTHER" id="PTHR38431:SF1">
    <property type="entry name" value="BLL2305 PROTEIN"/>
    <property type="match status" value="1"/>
</dbReference>
<feature type="domain" description="HTH cro/C1-type" evidence="1">
    <location>
        <begin position="19"/>
        <end position="69"/>
    </location>
</feature>
<dbReference type="InterPro" id="IPR010982">
    <property type="entry name" value="Lambda_DNA-bd_dom_sf"/>
</dbReference>
<reference evidence="2 3" key="1">
    <citation type="submission" date="2016-01" db="EMBL/GenBank/DDBJ databases">
        <title>High potential of lignocellulose degradation of a new Verrucomicrobia species.</title>
        <authorList>
            <person name="Wang Y."/>
            <person name="Shi Y."/>
            <person name="Qiu Z."/>
            <person name="Liu S."/>
            <person name="Yang H."/>
        </authorList>
    </citation>
    <scope>NUCLEOTIDE SEQUENCE [LARGE SCALE GENOMIC DNA]</scope>
    <source>
        <strain evidence="2 3">TSB47</strain>
    </source>
</reference>
<dbReference type="SUPFAM" id="SSF47413">
    <property type="entry name" value="lambda repressor-like DNA-binding domains"/>
    <property type="match status" value="1"/>
</dbReference>
<dbReference type="Proteomes" id="UP000078486">
    <property type="component" value="Unassembled WGS sequence"/>
</dbReference>
<dbReference type="STRING" id="1184151.AW736_03560"/>
<dbReference type="InterPro" id="IPR001387">
    <property type="entry name" value="Cro/C1-type_HTH"/>
</dbReference>
<dbReference type="Pfam" id="PF01381">
    <property type="entry name" value="HTH_3"/>
    <property type="match status" value="1"/>
</dbReference>
<dbReference type="PANTHER" id="PTHR38431">
    <property type="entry name" value="BLL2305 PROTEIN"/>
    <property type="match status" value="1"/>
</dbReference>
<evidence type="ECO:0000313" key="3">
    <source>
        <dbReference type="Proteomes" id="UP000078486"/>
    </source>
</evidence>
<dbReference type="Pfam" id="PF12727">
    <property type="entry name" value="PBP_like"/>
    <property type="match status" value="1"/>
</dbReference>
<dbReference type="SMART" id="SM00530">
    <property type="entry name" value="HTH_XRE"/>
    <property type="match status" value="1"/>
</dbReference>